<protein>
    <submittedName>
        <fullName evidence="2">Uncharacterized protein</fullName>
    </submittedName>
</protein>
<evidence type="ECO:0000313" key="2">
    <source>
        <dbReference type="WBParaSite" id="nRc.2.0.1.t38826-RA"/>
    </source>
</evidence>
<name>A0A915KLZ9_ROMCU</name>
<reference evidence="2" key="1">
    <citation type="submission" date="2022-11" db="UniProtKB">
        <authorList>
            <consortium name="WormBaseParasite"/>
        </authorList>
    </citation>
    <scope>IDENTIFICATION</scope>
</reference>
<keyword evidence="1" id="KW-1185">Reference proteome</keyword>
<sequence length="87" mass="9356">MRKQENNKTGLLYKKQREINGDGDSGCPMWNVGGIDGCRSGHSGHRDSSRCNGEEGRGDYRSDCHISLTVSGMGTAMTVRLAPAAGR</sequence>
<dbReference type="WBParaSite" id="nRc.2.0.1.t38826-RA">
    <property type="protein sequence ID" value="nRc.2.0.1.t38826-RA"/>
    <property type="gene ID" value="nRc.2.0.1.g38826"/>
</dbReference>
<dbReference type="Proteomes" id="UP000887565">
    <property type="component" value="Unplaced"/>
</dbReference>
<proteinExistence type="predicted"/>
<dbReference type="AlphaFoldDB" id="A0A915KLZ9"/>
<organism evidence="1 2">
    <name type="scientific">Romanomermis culicivorax</name>
    <name type="common">Nematode worm</name>
    <dbReference type="NCBI Taxonomy" id="13658"/>
    <lineage>
        <taxon>Eukaryota</taxon>
        <taxon>Metazoa</taxon>
        <taxon>Ecdysozoa</taxon>
        <taxon>Nematoda</taxon>
        <taxon>Enoplea</taxon>
        <taxon>Dorylaimia</taxon>
        <taxon>Mermithida</taxon>
        <taxon>Mermithoidea</taxon>
        <taxon>Mermithidae</taxon>
        <taxon>Romanomermis</taxon>
    </lineage>
</organism>
<accession>A0A915KLZ9</accession>
<evidence type="ECO:0000313" key="1">
    <source>
        <dbReference type="Proteomes" id="UP000887565"/>
    </source>
</evidence>